<organism evidence="2 3">
    <name type="scientific">Protopolystoma xenopodis</name>
    <dbReference type="NCBI Taxonomy" id="117903"/>
    <lineage>
        <taxon>Eukaryota</taxon>
        <taxon>Metazoa</taxon>
        <taxon>Spiralia</taxon>
        <taxon>Lophotrochozoa</taxon>
        <taxon>Platyhelminthes</taxon>
        <taxon>Monogenea</taxon>
        <taxon>Polyopisthocotylea</taxon>
        <taxon>Polystomatidea</taxon>
        <taxon>Polystomatidae</taxon>
        <taxon>Protopolystoma</taxon>
    </lineage>
</organism>
<feature type="region of interest" description="Disordered" evidence="1">
    <location>
        <begin position="89"/>
        <end position="109"/>
    </location>
</feature>
<comment type="caution">
    <text evidence="2">The sequence shown here is derived from an EMBL/GenBank/DDBJ whole genome shotgun (WGS) entry which is preliminary data.</text>
</comment>
<evidence type="ECO:0000256" key="1">
    <source>
        <dbReference type="SAM" id="MobiDB-lite"/>
    </source>
</evidence>
<accession>A0A448W9U8</accession>
<gene>
    <name evidence="2" type="ORF">PXEA_LOCUS124</name>
</gene>
<evidence type="ECO:0000313" key="3">
    <source>
        <dbReference type="Proteomes" id="UP000784294"/>
    </source>
</evidence>
<proteinExistence type="predicted"/>
<evidence type="ECO:0000313" key="2">
    <source>
        <dbReference type="EMBL" id="VEL06684.1"/>
    </source>
</evidence>
<feature type="compositionally biased region" description="Polar residues" evidence="1">
    <location>
        <begin position="90"/>
        <end position="102"/>
    </location>
</feature>
<reference evidence="2" key="1">
    <citation type="submission" date="2018-11" db="EMBL/GenBank/DDBJ databases">
        <authorList>
            <consortium name="Pathogen Informatics"/>
        </authorList>
    </citation>
    <scope>NUCLEOTIDE SEQUENCE</scope>
</reference>
<sequence length="129" mass="13871">MQRQRDCLPVSRTTNTTNSTFIFGRSANLPAAEGPTAGDLCLHDGQSTDRHYLRPATGAFDSSCRWHLRRISARLSRFLTASATAAVDTTLPQTQAPQVADSSNDRRSETADLACLENGHIGLSGPEGV</sequence>
<keyword evidence="3" id="KW-1185">Reference proteome</keyword>
<dbReference type="Proteomes" id="UP000784294">
    <property type="component" value="Unassembled WGS sequence"/>
</dbReference>
<protein>
    <submittedName>
        <fullName evidence="2">Uncharacterized protein</fullName>
    </submittedName>
</protein>
<dbReference type="EMBL" id="CAAALY010000239">
    <property type="protein sequence ID" value="VEL06684.1"/>
    <property type="molecule type" value="Genomic_DNA"/>
</dbReference>
<name>A0A448W9U8_9PLAT</name>
<dbReference type="AlphaFoldDB" id="A0A448W9U8"/>